<evidence type="ECO:0000256" key="2">
    <source>
        <dbReference type="SAM" id="MobiDB-lite"/>
    </source>
</evidence>
<dbReference type="Gene3D" id="6.10.280.180">
    <property type="entry name" value="Plasmodium RESA, N-terminal helical domain"/>
    <property type="match status" value="1"/>
</dbReference>
<feature type="compositionally biased region" description="Basic and acidic residues" evidence="2">
    <location>
        <begin position="13"/>
        <end position="43"/>
    </location>
</feature>
<keyword evidence="1" id="KW-0175">Coiled coil</keyword>
<name>A0A024WWJ2_PLAFA</name>
<feature type="compositionally biased region" description="Low complexity" evidence="2">
    <location>
        <begin position="1"/>
        <end position="12"/>
    </location>
</feature>
<feature type="compositionally biased region" description="Polar residues" evidence="2">
    <location>
        <begin position="691"/>
        <end position="703"/>
    </location>
</feature>
<dbReference type="InterPro" id="IPR019111">
    <property type="entry name" value="PRESA_N"/>
</dbReference>
<evidence type="ECO:0000313" key="4">
    <source>
        <dbReference type="EMBL" id="ETW51308.1"/>
    </source>
</evidence>
<evidence type="ECO:0000259" key="3">
    <source>
        <dbReference type="Pfam" id="PF09687"/>
    </source>
</evidence>
<dbReference type="EMBL" id="KI925493">
    <property type="protein sequence ID" value="ETW51308.1"/>
    <property type="molecule type" value="Genomic_DNA"/>
</dbReference>
<organism evidence="4 5">
    <name type="scientific">Plasmodium falciparum MaliPS096_E11</name>
    <dbReference type="NCBI Taxonomy" id="1036727"/>
    <lineage>
        <taxon>Eukaryota</taxon>
        <taxon>Sar</taxon>
        <taxon>Alveolata</taxon>
        <taxon>Apicomplexa</taxon>
        <taxon>Aconoidasida</taxon>
        <taxon>Haemosporida</taxon>
        <taxon>Plasmodiidae</taxon>
        <taxon>Plasmodium</taxon>
        <taxon>Plasmodium (Laverania)</taxon>
    </lineage>
</organism>
<dbReference type="PANTHER" id="PTHR36193:SF23">
    <property type="entry name" value="PHISTB DOMAIN-CONTAINING RESA-LIKE PROTEIN 1"/>
    <property type="match status" value="1"/>
</dbReference>
<protein>
    <recommendedName>
        <fullName evidence="3">Plasmodium RESA N-terminal domain-containing protein</fullName>
    </recommendedName>
</protein>
<dbReference type="NCBIfam" id="TIGR01639">
    <property type="entry name" value="P_fal_TIGR01639"/>
    <property type="match status" value="1"/>
</dbReference>
<dbReference type="AlphaFoldDB" id="A0A024WWJ2"/>
<feature type="region of interest" description="Disordered" evidence="2">
    <location>
        <begin position="1"/>
        <end position="62"/>
    </location>
</feature>
<reference evidence="4 5" key="2">
    <citation type="submission" date="2013-02" db="EMBL/GenBank/DDBJ databases">
        <title>The Genome Sequence of Plasmodium falciparum MaliPS096_E11.</title>
        <authorList>
            <consortium name="The Broad Institute Genome Sequencing Platform"/>
            <consortium name="The Broad Institute Genome Sequencing Center for Infectious Disease"/>
            <person name="Neafsey D."/>
            <person name="Cheeseman I."/>
            <person name="Volkman S."/>
            <person name="Adams J."/>
            <person name="Walker B."/>
            <person name="Young S.K."/>
            <person name="Zeng Q."/>
            <person name="Gargeya S."/>
            <person name="Fitzgerald M."/>
            <person name="Haas B."/>
            <person name="Abouelleil A."/>
            <person name="Alvarado L."/>
            <person name="Arachchi H.M."/>
            <person name="Berlin A.M."/>
            <person name="Chapman S.B."/>
            <person name="Dewar J."/>
            <person name="Goldberg J."/>
            <person name="Griggs A."/>
            <person name="Gujja S."/>
            <person name="Hansen M."/>
            <person name="Howarth C."/>
            <person name="Imamovic A."/>
            <person name="Larimer J."/>
            <person name="McCowan C."/>
            <person name="Murphy C."/>
            <person name="Neiman D."/>
            <person name="Pearson M."/>
            <person name="Priest M."/>
            <person name="Roberts A."/>
            <person name="Saif S."/>
            <person name="Shea T."/>
            <person name="Sisk P."/>
            <person name="Sykes S."/>
            <person name="Wortman J."/>
            <person name="Nusbaum C."/>
            <person name="Birren B."/>
        </authorList>
    </citation>
    <scope>NUCLEOTIDE SEQUENCE [LARGE SCALE GENOMIC DNA]</scope>
    <source>
        <strain evidence="4 5">MaliPS096_E11</strain>
    </source>
</reference>
<feature type="coiled-coil region" evidence="1">
    <location>
        <begin position="494"/>
        <end position="541"/>
    </location>
</feature>
<proteinExistence type="predicted"/>
<evidence type="ECO:0000313" key="5">
    <source>
        <dbReference type="Proteomes" id="UP000030699"/>
    </source>
</evidence>
<evidence type="ECO:0000256" key="1">
    <source>
        <dbReference type="SAM" id="Coils"/>
    </source>
</evidence>
<dbReference type="Pfam" id="PF09687">
    <property type="entry name" value="PRESAN"/>
    <property type="match status" value="2"/>
</dbReference>
<reference evidence="4 5" key="1">
    <citation type="submission" date="2013-02" db="EMBL/GenBank/DDBJ databases">
        <title>The Genome Annotation of Plasmodium falciparum MaliPS096_E11.</title>
        <authorList>
            <consortium name="The Broad Institute Genome Sequencing Platform"/>
            <consortium name="The Broad Institute Genome Sequencing Center for Infectious Disease"/>
            <person name="Neafsey D."/>
            <person name="Hoffman S."/>
            <person name="Volkman S."/>
            <person name="Rosenthal P."/>
            <person name="Walker B."/>
            <person name="Young S.K."/>
            <person name="Zeng Q."/>
            <person name="Gargeya S."/>
            <person name="Fitzgerald M."/>
            <person name="Haas B."/>
            <person name="Abouelleil A."/>
            <person name="Allen A.W."/>
            <person name="Alvarado L."/>
            <person name="Arachchi H.M."/>
            <person name="Berlin A.M."/>
            <person name="Chapman S.B."/>
            <person name="Gainer-Dewar J."/>
            <person name="Goldberg J."/>
            <person name="Griggs A."/>
            <person name="Gujja S."/>
            <person name="Hansen M."/>
            <person name="Howarth C."/>
            <person name="Imamovic A."/>
            <person name="Ireland A."/>
            <person name="Larimer J."/>
            <person name="McCowan C."/>
            <person name="Murphy C."/>
            <person name="Pearson M."/>
            <person name="Poon T.W."/>
            <person name="Priest M."/>
            <person name="Roberts A."/>
            <person name="Saif S."/>
            <person name="Shea T."/>
            <person name="Sisk P."/>
            <person name="Sykes S."/>
            <person name="Wortman J."/>
            <person name="Nusbaum C."/>
            <person name="Birren B."/>
        </authorList>
    </citation>
    <scope>NUCLEOTIDE SEQUENCE [LARGE SCALE GENOMIC DNA]</scope>
    <source>
        <strain evidence="4 5">MaliPS096_E11</strain>
    </source>
</reference>
<dbReference type="PANTHER" id="PTHR36193">
    <property type="entry name" value="PHISTB DOMAIN-CONTAINING RESA-LIKE PROTEIN 1"/>
    <property type="match status" value="1"/>
</dbReference>
<feature type="domain" description="Plasmodium RESA N-terminal" evidence="3">
    <location>
        <begin position="69"/>
        <end position="154"/>
    </location>
</feature>
<dbReference type="InterPro" id="IPR006526">
    <property type="entry name" value="Export_prot_PHISTa/b/c"/>
</dbReference>
<feature type="domain" description="Plasmodium RESA N-terminal" evidence="3">
    <location>
        <begin position="258"/>
        <end position="386"/>
    </location>
</feature>
<dbReference type="InterPro" id="IPR044885">
    <property type="entry name" value="PRESA_N_sf"/>
</dbReference>
<sequence length="703" mass="83252">MNRVKNNNQTENNDNKKKLGNKEDNQGKNKNNNNKEKQNDINKRGTQNTETKKSNKKLSQDYNDVNKKFTKEQMKNLVNSLDEIPPRNDMEKIWNHAVKTANSGTSRIKKKLKEYEQKYGRCYEERPNRFGSYEQVLISQPHEFNERLKVHENDYTTVGIFYQGDYYSFNSEFNKRCSRKLYHETSSLESDEVEEHGKLYKLTDVINYGEGSLLKQVPKEESENSNNDIFEYYKTLFNNVRQHDENNFSDKSGSMVLNEKDIQLEKKIELLKGDNNNIKESMKSIWVDVLRNERRKYENLRVSIYKFYNDLKSVHKVPKSFAEEKWQECNEIILIGEQNMETYMDNIFYDWIDNNNNNLNINEFRMIIDANKFAWKKLNENVKKSCEGILNKTFEAKIKGKELRSKFIVDMYKQLFDNAIKRSVLKNKGLNRKLNGTHYIDSIRNAPFIDLDASDDLHEEMEYHHFKENDKYDEEDEEDEEDIEEDNMNYMDSIHDLEYEKEEYNDKYEKKMNTIYHKSGLEKAENYLNFLQMNLLNLKKLFDDLDINFSDIKMDFSDIDNKSSDVDINFDDLNVDLTDLQNDFSKLPVDFNDLPINFNDLPIDFNNLSINFNDIPIEFNDVPIDFNYLPVDFTNLNIDYSGLEVDYINPGANMNRENVQHEEINISDSDNDLFYSDTDYEGSESDADLSEQGNNMSTLNDEQ</sequence>
<dbReference type="Proteomes" id="UP000030699">
    <property type="component" value="Unassembled WGS sequence"/>
</dbReference>
<accession>A0A024WWJ2</accession>
<feature type="compositionally biased region" description="Acidic residues" evidence="2">
    <location>
        <begin position="678"/>
        <end position="689"/>
    </location>
</feature>
<gene>
    <name evidence="4" type="ORF">PFMALIP_00650</name>
</gene>
<dbReference type="OrthoDB" id="387562at2759"/>
<feature type="region of interest" description="Disordered" evidence="2">
    <location>
        <begin position="667"/>
        <end position="703"/>
    </location>
</feature>